<proteinExistence type="predicted"/>
<dbReference type="RefSeq" id="WP_378198419.1">
    <property type="nucleotide sequence ID" value="NZ_JBHMBK010000021.1"/>
</dbReference>
<accession>A0ABV5U8E2</accession>
<protein>
    <recommendedName>
        <fullName evidence="3">HNH endonuclease</fullName>
    </recommendedName>
</protein>
<dbReference type="Proteomes" id="UP001589535">
    <property type="component" value="Unassembled WGS sequence"/>
</dbReference>
<evidence type="ECO:0000313" key="2">
    <source>
        <dbReference type="Proteomes" id="UP001589535"/>
    </source>
</evidence>
<dbReference type="EMBL" id="JBHMBK010000021">
    <property type="protein sequence ID" value="MFB9687673.1"/>
    <property type="molecule type" value="Genomic_DNA"/>
</dbReference>
<name>A0ABV5U8E2_9PSEU</name>
<organism evidence="1 2">
    <name type="scientific">Amycolatopsis plumensis</name>
    <dbReference type="NCBI Taxonomy" id="236508"/>
    <lineage>
        <taxon>Bacteria</taxon>
        <taxon>Bacillati</taxon>
        <taxon>Actinomycetota</taxon>
        <taxon>Actinomycetes</taxon>
        <taxon>Pseudonocardiales</taxon>
        <taxon>Pseudonocardiaceae</taxon>
        <taxon>Amycolatopsis</taxon>
    </lineage>
</organism>
<evidence type="ECO:0008006" key="3">
    <source>
        <dbReference type="Google" id="ProtNLM"/>
    </source>
</evidence>
<gene>
    <name evidence="1" type="ORF">ACFFTO_26135</name>
</gene>
<comment type="caution">
    <text evidence="1">The sequence shown here is derived from an EMBL/GenBank/DDBJ whole genome shotgun (WGS) entry which is preliminary data.</text>
</comment>
<evidence type="ECO:0000313" key="1">
    <source>
        <dbReference type="EMBL" id="MFB9687673.1"/>
    </source>
</evidence>
<reference evidence="1 2" key="1">
    <citation type="submission" date="2024-09" db="EMBL/GenBank/DDBJ databases">
        <authorList>
            <person name="Sun Q."/>
            <person name="Mori K."/>
        </authorList>
    </citation>
    <scope>NUCLEOTIDE SEQUENCE [LARGE SCALE GENOMIC DNA]</scope>
    <source>
        <strain evidence="1 2">JCM 13852</strain>
    </source>
</reference>
<keyword evidence="2" id="KW-1185">Reference proteome</keyword>
<sequence>MSESRCRKFVPVRSSGVCEICGQHRAESLHHRKGRGQGGPWQPSNIVHLCGDGTTGCHGLVTNKRAEHYDRGWLVHPTADPALTPFDHWLWGPVYLDDLGDYHQRKPALEAS</sequence>